<dbReference type="AlphaFoldDB" id="A0A7W6MC80"/>
<gene>
    <name evidence="1" type="ORF">GGD53_000161</name>
</gene>
<dbReference type="RefSeq" id="WP_184452762.1">
    <property type="nucleotide sequence ID" value="NZ_JACIFV010000001.1"/>
</dbReference>
<protein>
    <submittedName>
        <fullName evidence="1">Uncharacterized protein</fullName>
    </submittedName>
</protein>
<evidence type="ECO:0000313" key="2">
    <source>
        <dbReference type="Proteomes" id="UP000524492"/>
    </source>
</evidence>
<dbReference type="Proteomes" id="UP000524492">
    <property type="component" value="Unassembled WGS sequence"/>
</dbReference>
<keyword evidence="2" id="KW-1185">Reference proteome</keyword>
<sequence>MTNVIETKQLQTKRSLERLGTLIKSGRGFPTIRLNDEKNLDFVYRDEINRWVERQRSRYFTREETNLQCVVALRYADPTRPTVRELWQYLQALILKDARMMPGRRAVRFPSYSTFRTRVADLPREFVWKARLGADDGRPSMMTLVSRFDAMVSRQA</sequence>
<organism evidence="1 2">
    <name type="scientific">Rhizobium aethiopicum</name>
    <dbReference type="NCBI Taxonomy" id="1138170"/>
    <lineage>
        <taxon>Bacteria</taxon>
        <taxon>Pseudomonadati</taxon>
        <taxon>Pseudomonadota</taxon>
        <taxon>Alphaproteobacteria</taxon>
        <taxon>Hyphomicrobiales</taxon>
        <taxon>Rhizobiaceae</taxon>
        <taxon>Rhizobium/Agrobacterium group</taxon>
        <taxon>Rhizobium</taxon>
    </lineage>
</organism>
<name>A0A7W6MC80_9HYPH</name>
<accession>A0A7W6MC80</accession>
<comment type="caution">
    <text evidence="1">The sequence shown here is derived from an EMBL/GenBank/DDBJ whole genome shotgun (WGS) entry which is preliminary data.</text>
</comment>
<reference evidence="1 2" key="1">
    <citation type="submission" date="2020-08" db="EMBL/GenBank/DDBJ databases">
        <title>Genomic Encyclopedia of Type Strains, Phase IV (KMG-V): Genome sequencing to study the core and pangenomes of soil and plant-associated prokaryotes.</title>
        <authorList>
            <person name="Whitman W."/>
        </authorList>
    </citation>
    <scope>NUCLEOTIDE SEQUENCE [LARGE SCALE GENOMIC DNA]</scope>
    <source>
        <strain evidence="1 2">SEMIA 4074</strain>
    </source>
</reference>
<proteinExistence type="predicted"/>
<dbReference type="EMBL" id="JACIFV010000001">
    <property type="protein sequence ID" value="MBB4190045.1"/>
    <property type="molecule type" value="Genomic_DNA"/>
</dbReference>
<evidence type="ECO:0000313" key="1">
    <source>
        <dbReference type="EMBL" id="MBB4190045.1"/>
    </source>
</evidence>